<dbReference type="PRINTS" id="PR00032">
    <property type="entry name" value="HTHARAC"/>
</dbReference>
<dbReference type="InterPro" id="IPR018060">
    <property type="entry name" value="HTH_AraC"/>
</dbReference>
<dbReference type="Pfam" id="PF12833">
    <property type="entry name" value="HTH_18"/>
    <property type="match status" value="1"/>
</dbReference>
<dbReference type="PROSITE" id="PS01124">
    <property type="entry name" value="HTH_ARAC_FAMILY_2"/>
    <property type="match status" value="1"/>
</dbReference>
<dbReference type="SUPFAM" id="SSF46689">
    <property type="entry name" value="Homeodomain-like"/>
    <property type="match status" value="1"/>
</dbReference>
<keyword evidence="2 5" id="KW-0238">DNA-binding</keyword>
<dbReference type="PANTHER" id="PTHR46796:SF6">
    <property type="entry name" value="ARAC SUBFAMILY"/>
    <property type="match status" value="1"/>
</dbReference>
<dbReference type="Pfam" id="PF14525">
    <property type="entry name" value="AraC_binding_2"/>
    <property type="match status" value="1"/>
</dbReference>
<dbReference type="Proteomes" id="UP000295678">
    <property type="component" value="Unassembled WGS sequence"/>
</dbReference>
<dbReference type="SMART" id="SM00342">
    <property type="entry name" value="HTH_ARAC"/>
    <property type="match status" value="1"/>
</dbReference>
<feature type="domain" description="HTH araC/xylS-type" evidence="4">
    <location>
        <begin position="213"/>
        <end position="313"/>
    </location>
</feature>
<dbReference type="Gene3D" id="1.10.10.60">
    <property type="entry name" value="Homeodomain-like"/>
    <property type="match status" value="1"/>
</dbReference>
<evidence type="ECO:0000256" key="1">
    <source>
        <dbReference type="ARBA" id="ARBA00023015"/>
    </source>
</evidence>
<evidence type="ECO:0000259" key="4">
    <source>
        <dbReference type="PROSITE" id="PS01124"/>
    </source>
</evidence>
<dbReference type="InterPro" id="IPR035418">
    <property type="entry name" value="AraC-bd_2"/>
</dbReference>
<dbReference type="AlphaFoldDB" id="A0A4R3MAC7"/>
<dbReference type="PANTHER" id="PTHR46796">
    <property type="entry name" value="HTH-TYPE TRANSCRIPTIONAL ACTIVATOR RHAS-RELATED"/>
    <property type="match status" value="1"/>
</dbReference>
<dbReference type="RefSeq" id="WP_132806413.1">
    <property type="nucleotide sequence ID" value="NZ_SMAK01000005.1"/>
</dbReference>
<dbReference type="InterPro" id="IPR050204">
    <property type="entry name" value="AraC_XylS_family_regulators"/>
</dbReference>
<dbReference type="InterPro" id="IPR020449">
    <property type="entry name" value="Tscrpt_reg_AraC-type_HTH"/>
</dbReference>
<keyword evidence="6" id="KW-1185">Reference proteome</keyword>
<evidence type="ECO:0000256" key="2">
    <source>
        <dbReference type="ARBA" id="ARBA00023125"/>
    </source>
</evidence>
<evidence type="ECO:0000256" key="3">
    <source>
        <dbReference type="ARBA" id="ARBA00023163"/>
    </source>
</evidence>
<proteinExistence type="predicted"/>
<organism evidence="5 6">
    <name type="scientific">Tepidamorphus gemmatus</name>
    <dbReference type="NCBI Taxonomy" id="747076"/>
    <lineage>
        <taxon>Bacteria</taxon>
        <taxon>Pseudomonadati</taxon>
        <taxon>Pseudomonadota</taxon>
        <taxon>Alphaproteobacteria</taxon>
        <taxon>Hyphomicrobiales</taxon>
        <taxon>Tepidamorphaceae</taxon>
        <taxon>Tepidamorphus</taxon>
    </lineage>
</organism>
<accession>A0A4R3MAC7</accession>
<keyword evidence="3" id="KW-0804">Transcription</keyword>
<dbReference type="EMBL" id="SMAK01000005">
    <property type="protein sequence ID" value="TCT10551.1"/>
    <property type="molecule type" value="Genomic_DNA"/>
</dbReference>
<sequence>MRVSYSAAQAAPEERKRFWDEVISRTYFPLELQFHDTPSFSGSVDAWSLGAVSLSRNVSDGMVYRRHERHLLHEREEHYLITIPERSEICFTQDGKDVRCRPGAFLVERSHLPYEFSYADPNALWVLKVPAATLRARIGHPERLATLSFDATRGIGALFVDMVRLAAPRLDEMDEAARGLTGRHMVELLAMSVEADDRVLASGASPVQSAHLHRVERFIRAHLARSDLTPQTIAEGCGISVRYLHQLFENQGATVSEWVRRQRLMMCDEALSDPNCRQSISDLAYQWGFSDQAQFSRHYKAFFGRTPSETRALARARLVAAASEP</sequence>
<evidence type="ECO:0000313" key="5">
    <source>
        <dbReference type="EMBL" id="TCT10551.1"/>
    </source>
</evidence>
<keyword evidence="1" id="KW-0805">Transcription regulation</keyword>
<gene>
    <name evidence="5" type="ORF">EDC22_10549</name>
</gene>
<comment type="caution">
    <text evidence="5">The sequence shown here is derived from an EMBL/GenBank/DDBJ whole genome shotgun (WGS) entry which is preliminary data.</text>
</comment>
<name>A0A4R3MAC7_9HYPH</name>
<dbReference type="GO" id="GO:0043565">
    <property type="term" value="F:sequence-specific DNA binding"/>
    <property type="evidence" value="ECO:0007669"/>
    <property type="project" value="InterPro"/>
</dbReference>
<dbReference type="GO" id="GO:0003700">
    <property type="term" value="F:DNA-binding transcription factor activity"/>
    <property type="evidence" value="ECO:0007669"/>
    <property type="project" value="InterPro"/>
</dbReference>
<protein>
    <submittedName>
        <fullName evidence="5">AraC-like DNA-binding protein</fullName>
    </submittedName>
</protein>
<reference evidence="5 6" key="1">
    <citation type="submission" date="2019-03" db="EMBL/GenBank/DDBJ databases">
        <title>Genomic Encyclopedia of Type Strains, Phase IV (KMG-IV): sequencing the most valuable type-strain genomes for metagenomic binning, comparative biology and taxonomic classification.</title>
        <authorList>
            <person name="Goeker M."/>
        </authorList>
    </citation>
    <scope>NUCLEOTIDE SEQUENCE [LARGE SCALE GENOMIC DNA]</scope>
    <source>
        <strain evidence="5 6">DSM 19345</strain>
    </source>
</reference>
<dbReference type="OrthoDB" id="7904253at2"/>
<dbReference type="InterPro" id="IPR009057">
    <property type="entry name" value="Homeodomain-like_sf"/>
</dbReference>
<evidence type="ECO:0000313" key="6">
    <source>
        <dbReference type="Proteomes" id="UP000295678"/>
    </source>
</evidence>